<dbReference type="AlphaFoldDB" id="A0A7I8W097"/>
<evidence type="ECO:0000256" key="7">
    <source>
        <dbReference type="ARBA" id="ARBA00022833"/>
    </source>
</evidence>
<keyword evidence="7" id="KW-0862">Zinc</keyword>
<dbReference type="PROSITE" id="PS51157">
    <property type="entry name" value="ZF_UBR"/>
    <property type="match status" value="1"/>
</dbReference>
<dbReference type="PANTHER" id="PTHR22990">
    <property type="entry name" value="F-BOX ONLY PROTEIN"/>
    <property type="match status" value="1"/>
</dbReference>
<evidence type="ECO:0000313" key="14">
    <source>
        <dbReference type="Proteomes" id="UP000549394"/>
    </source>
</evidence>
<dbReference type="OrthoDB" id="427974at2759"/>
<dbReference type="Gene3D" id="1.20.1280.50">
    <property type="match status" value="1"/>
</dbReference>
<dbReference type="InterPro" id="IPR006626">
    <property type="entry name" value="PbH1"/>
</dbReference>
<dbReference type="NCBIfam" id="TIGR03804">
    <property type="entry name" value="para_beta_helix"/>
    <property type="match status" value="2"/>
</dbReference>
<dbReference type="Pfam" id="PF13229">
    <property type="entry name" value="Beta_helix"/>
    <property type="match status" value="2"/>
</dbReference>
<comment type="subcellular location">
    <subcellularLocation>
        <location evidence="1">Nucleus</location>
    </subcellularLocation>
</comment>
<dbReference type="FunFam" id="2.160.20.10:FF:000006">
    <property type="entry name" value="F-box only protein 11"/>
    <property type="match status" value="1"/>
</dbReference>
<evidence type="ECO:0000259" key="11">
    <source>
        <dbReference type="PROSITE" id="PS50181"/>
    </source>
</evidence>
<evidence type="ECO:0000256" key="1">
    <source>
        <dbReference type="ARBA" id="ARBA00004123"/>
    </source>
</evidence>
<evidence type="ECO:0000256" key="9">
    <source>
        <dbReference type="PROSITE-ProRule" id="PRU00508"/>
    </source>
</evidence>
<dbReference type="InterPro" id="IPR012334">
    <property type="entry name" value="Pectin_lyas_fold"/>
</dbReference>
<dbReference type="InterPro" id="IPR051550">
    <property type="entry name" value="SCF-Subunits/Alg-Epimerases"/>
</dbReference>
<dbReference type="EMBL" id="CAJFCJ010000014">
    <property type="protein sequence ID" value="CAD5121545.1"/>
    <property type="molecule type" value="Genomic_DNA"/>
</dbReference>
<dbReference type="FunFam" id="2.160.20.10:FF:000005">
    <property type="entry name" value="F-box only protein 11"/>
    <property type="match status" value="1"/>
</dbReference>
<evidence type="ECO:0000256" key="6">
    <source>
        <dbReference type="ARBA" id="ARBA00022786"/>
    </source>
</evidence>
<dbReference type="InterPro" id="IPR047504">
    <property type="entry name" value="FBXO11_UBR-box"/>
</dbReference>
<comment type="caution">
    <text evidence="13">The sequence shown here is derived from an EMBL/GenBank/DDBJ whole genome shotgun (WGS) entry which is preliminary data.</text>
</comment>
<dbReference type="PROSITE" id="PS50181">
    <property type="entry name" value="FBOX"/>
    <property type="match status" value="1"/>
</dbReference>
<feature type="domain" description="F-box" evidence="11">
    <location>
        <begin position="104"/>
        <end position="150"/>
    </location>
</feature>
<feature type="domain" description="UBR-type" evidence="12">
    <location>
        <begin position="782"/>
        <end position="853"/>
    </location>
</feature>
<feature type="zinc finger region" description="UBR-type" evidence="9">
    <location>
        <begin position="782"/>
        <end position="853"/>
    </location>
</feature>
<dbReference type="InterPro" id="IPR022441">
    <property type="entry name" value="Para_beta_helix_rpt-2"/>
</dbReference>
<dbReference type="GO" id="GO:0008270">
    <property type="term" value="F:zinc ion binding"/>
    <property type="evidence" value="ECO:0007669"/>
    <property type="project" value="UniProtKB-KW"/>
</dbReference>
<evidence type="ECO:0000256" key="2">
    <source>
        <dbReference type="ARBA" id="ARBA00004906"/>
    </source>
</evidence>
<gene>
    <name evidence="13" type="ORF">DGYR_LOCUS9488</name>
</gene>
<dbReference type="SUPFAM" id="SSF81383">
    <property type="entry name" value="F-box domain"/>
    <property type="match status" value="1"/>
</dbReference>
<keyword evidence="8" id="KW-0539">Nucleus</keyword>
<dbReference type="SMART" id="SM00256">
    <property type="entry name" value="FBOX"/>
    <property type="match status" value="1"/>
</dbReference>
<evidence type="ECO:0000259" key="12">
    <source>
        <dbReference type="PROSITE" id="PS51157"/>
    </source>
</evidence>
<dbReference type="InterPro" id="IPR001810">
    <property type="entry name" value="F-box_dom"/>
</dbReference>
<dbReference type="InterPro" id="IPR006633">
    <property type="entry name" value="Carb-bd_sugar_hydrolysis-dom"/>
</dbReference>
<dbReference type="SMART" id="SM00396">
    <property type="entry name" value="ZnF_UBR1"/>
    <property type="match status" value="1"/>
</dbReference>
<dbReference type="CDD" id="cd19676">
    <property type="entry name" value="UBR-box_UBR6_FBXO11"/>
    <property type="match status" value="1"/>
</dbReference>
<accession>A0A7I8W097</accession>
<feature type="compositionally biased region" description="Low complexity" evidence="10">
    <location>
        <begin position="63"/>
        <end position="72"/>
    </location>
</feature>
<evidence type="ECO:0000313" key="13">
    <source>
        <dbReference type="EMBL" id="CAD5121545.1"/>
    </source>
</evidence>
<dbReference type="Pfam" id="PF12937">
    <property type="entry name" value="F-box-like"/>
    <property type="match status" value="1"/>
</dbReference>
<protein>
    <submittedName>
        <fullName evidence="13">DgyrCDS10044</fullName>
    </submittedName>
</protein>
<dbReference type="FunFam" id="2.160.20.10:FF:000087">
    <property type="entry name" value="GG17321"/>
    <property type="match status" value="1"/>
</dbReference>
<sequence>MSSSSSRSMRLSVRRSKRKTKRRTSSPLPGTTAAQARQRDGASSDIRFSSAQHSYDLRRKPSHASVTSSSSSEHLFPSPPKRSRKSKSCSQTTSTKTKSGVGARYLQHELPDEVLLHIFSYLLEFDLCSAAATCKRFYTIAHDAELWKNLYQAVYEYDLPIVNPEPKVYQFVQPVEGSGNKWKESFIKMYRSLHVRVGYKEEYDNNSERYRGRNILYFDKIDAALTYAEEETENATILVHSGHYPGEYLVIDSNITLIGAAPGTITEYVIIERPSESTLTFSEGATHAYLGFITLKLSPDVVAAVPHHKHYALEVTENCSPTIDHCIIRSTSVVGAAVCVSGQNADPLIRFCDISDCENVGLFITDHAQGTYEDNEISRNALAGVWVKNHANPVMRRNHIHHGRDVGIFTFDNGMGYFENNNIHDNRIAGFEVKAGANPTVVQCEIHHGQTGGVYVHENGRGQFIENKIHSNQFAGVWVTSNSDPTICKNDIFNGHQGGVYIFGEGRGLIEHNNIYGNALAGIQIRTNSNPLVRHNKIHHGQHGGIYVHEKGLGIIEENEVYANTLAGVWITTGSTPTLRRNRIHSGKQVGVYFYDNGHGVLEDNDIFNHLYSGVQIRTGSNPSIRRNKIWGGQNGGILVYNSGLGVIEHNEIFDNAMAGVWIKTDSNPTLRYNKIHDGRDGGVCIFNSGRGVLEYNDIFRNAQAGVLISTQSHPTLKGNRIFDGQAAGVEITNNATATLQANHIFNNKFGGLCLASGVKPVLSDNKIYDNHNMVHKAVSTGQCLYKISSYTSFPMHDFFRCKTCNTTDRNAICINCINTCHANHDIEFIRHDRFFCDCGAGTLNNQCKLQGEPTPDTDTLYDSAAPMESHTLMVN</sequence>
<feature type="region of interest" description="Disordered" evidence="10">
    <location>
        <begin position="1"/>
        <end position="100"/>
    </location>
</feature>
<dbReference type="SMART" id="SM00722">
    <property type="entry name" value="CASH"/>
    <property type="match status" value="3"/>
</dbReference>
<dbReference type="SUPFAM" id="SSF51126">
    <property type="entry name" value="Pectin lyase-like"/>
    <property type="match status" value="2"/>
</dbReference>
<feature type="compositionally biased region" description="Low complexity" evidence="10">
    <location>
        <begin position="88"/>
        <end position="99"/>
    </location>
</feature>
<keyword evidence="14" id="KW-1185">Reference proteome</keyword>
<dbReference type="GO" id="GO:0006511">
    <property type="term" value="P:ubiquitin-dependent protein catabolic process"/>
    <property type="evidence" value="ECO:0007669"/>
    <property type="project" value="TreeGrafter"/>
</dbReference>
<dbReference type="InterPro" id="IPR039448">
    <property type="entry name" value="Beta_helix"/>
</dbReference>
<dbReference type="Proteomes" id="UP000549394">
    <property type="component" value="Unassembled WGS sequence"/>
</dbReference>
<dbReference type="GO" id="GO:0005634">
    <property type="term" value="C:nucleus"/>
    <property type="evidence" value="ECO:0007669"/>
    <property type="project" value="UniProtKB-SubCell"/>
</dbReference>
<dbReference type="GO" id="GO:0042981">
    <property type="term" value="P:regulation of apoptotic process"/>
    <property type="evidence" value="ECO:0007669"/>
    <property type="project" value="TreeGrafter"/>
</dbReference>
<dbReference type="Pfam" id="PF02207">
    <property type="entry name" value="zf-UBR"/>
    <property type="match status" value="1"/>
</dbReference>
<dbReference type="SMART" id="SM00710">
    <property type="entry name" value="PbH1"/>
    <property type="match status" value="20"/>
</dbReference>
<keyword evidence="6" id="KW-0833">Ubl conjugation pathway</keyword>
<evidence type="ECO:0000256" key="3">
    <source>
        <dbReference type="ARBA" id="ARBA00022723"/>
    </source>
</evidence>
<dbReference type="InterPro" id="IPR003126">
    <property type="entry name" value="Znf_UBR"/>
</dbReference>
<keyword evidence="3" id="KW-0479">Metal-binding</keyword>
<dbReference type="InterPro" id="IPR036047">
    <property type="entry name" value="F-box-like_dom_sf"/>
</dbReference>
<keyword evidence="4" id="KW-0677">Repeat</keyword>
<keyword evidence="5" id="KW-0863">Zinc-finger</keyword>
<proteinExistence type="predicted"/>
<feature type="compositionally biased region" description="Basic residues" evidence="10">
    <location>
        <begin position="12"/>
        <end position="24"/>
    </location>
</feature>
<evidence type="ECO:0000256" key="8">
    <source>
        <dbReference type="ARBA" id="ARBA00023242"/>
    </source>
</evidence>
<evidence type="ECO:0000256" key="10">
    <source>
        <dbReference type="SAM" id="MobiDB-lite"/>
    </source>
</evidence>
<dbReference type="Gene3D" id="2.160.20.10">
    <property type="entry name" value="Single-stranded right-handed beta-helix, Pectin lyase-like"/>
    <property type="match status" value="3"/>
</dbReference>
<name>A0A7I8W097_9ANNE</name>
<feature type="compositionally biased region" description="Low complexity" evidence="10">
    <location>
        <begin position="1"/>
        <end position="11"/>
    </location>
</feature>
<evidence type="ECO:0000256" key="5">
    <source>
        <dbReference type="ARBA" id="ARBA00022771"/>
    </source>
</evidence>
<dbReference type="PANTHER" id="PTHR22990:SF20">
    <property type="entry name" value="F-BOX ONLY PROTEIN 11"/>
    <property type="match status" value="1"/>
</dbReference>
<dbReference type="InterPro" id="IPR011050">
    <property type="entry name" value="Pectin_lyase_fold/virulence"/>
</dbReference>
<organism evidence="13 14">
    <name type="scientific">Dimorphilus gyrociliatus</name>
    <dbReference type="NCBI Taxonomy" id="2664684"/>
    <lineage>
        <taxon>Eukaryota</taxon>
        <taxon>Metazoa</taxon>
        <taxon>Spiralia</taxon>
        <taxon>Lophotrochozoa</taxon>
        <taxon>Annelida</taxon>
        <taxon>Polychaeta</taxon>
        <taxon>Polychaeta incertae sedis</taxon>
        <taxon>Dinophilidae</taxon>
        <taxon>Dimorphilus</taxon>
    </lineage>
</organism>
<comment type="pathway">
    <text evidence="2">Protein modification; protein ubiquitination.</text>
</comment>
<evidence type="ECO:0000256" key="4">
    <source>
        <dbReference type="ARBA" id="ARBA00022737"/>
    </source>
</evidence>
<reference evidence="13 14" key="1">
    <citation type="submission" date="2020-08" db="EMBL/GenBank/DDBJ databases">
        <authorList>
            <person name="Hejnol A."/>
        </authorList>
    </citation>
    <scope>NUCLEOTIDE SEQUENCE [LARGE SCALE GENOMIC DNA]</scope>
</reference>